<dbReference type="CDD" id="cd04301">
    <property type="entry name" value="NAT_SF"/>
    <property type="match status" value="1"/>
</dbReference>
<sequence length="145" mass="16138">MADAERASQPQHRMAPVNLTDYPSLVRIWQQCGRDTETLRTTFVWEALRRATQVRAYRTPTGQVIGFLITSGERLEVVCVAPAYQGQGVGAQMLHFAREQLGAREVQLDSLPPGLWDFLSTQGMRPATGARHLPLPQPRASQVSL</sequence>
<name>A0ABY4S775_AQUTE</name>
<proteinExistence type="predicted"/>
<dbReference type="Gene3D" id="3.40.630.30">
    <property type="match status" value="1"/>
</dbReference>
<dbReference type="InterPro" id="IPR000182">
    <property type="entry name" value="GNAT_dom"/>
</dbReference>
<dbReference type="Proteomes" id="UP001056201">
    <property type="component" value="Chromosome 1"/>
</dbReference>
<dbReference type="InterPro" id="IPR016181">
    <property type="entry name" value="Acyl_CoA_acyltransferase"/>
</dbReference>
<dbReference type="EMBL" id="CP097635">
    <property type="protein sequence ID" value="URI06936.1"/>
    <property type="molecule type" value="Genomic_DNA"/>
</dbReference>
<organism evidence="2 3">
    <name type="scientific">Aquincola tertiaricarbonis</name>
    <dbReference type="NCBI Taxonomy" id="391953"/>
    <lineage>
        <taxon>Bacteria</taxon>
        <taxon>Pseudomonadati</taxon>
        <taxon>Pseudomonadota</taxon>
        <taxon>Betaproteobacteria</taxon>
        <taxon>Burkholderiales</taxon>
        <taxon>Sphaerotilaceae</taxon>
        <taxon>Aquincola</taxon>
    </lineage>
</organism>
<protein>
    <submittedName>
        <fullName evidence="2">GNAT family N-acetyltransferase</fullName>
        <ecNumber evidence="2">2.3.1.-</ecNumber>
    </submittedName>
</protein>
<gene>
    <name evidence="2" type="ORF">MW290_13675</name>
</gene>
<dbReference type="GO" id="GO:0016746">
    <property type="term" value="F:acyltransferase activity"/>
    <property type="evidence" value="ECO:0007669"/>
    <property type="project" value="UniProtKB-KW"/>
</dbReference>
<feature type="domain" description="N-acetyltransferase" evidence="1">
    <location>
        <begin position="12"/>
        <end position="145"/>
    </location>
</feature>
<dbReference type="RefSeq" id="WP_250195201.1">
    <property type="nucleotide sequence ID" value="NZ_CP097635.1"/>
</dbReference>
<keyword evidence="2" id="KW-0808">Transferase</keyword>
<accession>A0ABY4S775</accession>
<dbReference type="Pfam" id="PF13508">
    <property type="entry name" value="Acetyltransf_7"/>
    <property type="match status" value="1"/>
</dbReference>
<dbReference type="PROSITE" id="PS51186">
    <property type="entry name" value="GNAT"/>
    <property type="match status" value="1"/>
</dbReference>
<evidence type="ECO:0000259" key="1">
    <source>
        <dbReference type="PROSITE" id="PS51186"/>
    </source>
</evidence>
<dbReference type="EC" id="2.3.1.-" evidence="2"/>
<keyword evidence="3" id="KW-1185">Reference proteome</keyword>
<evidence type="ECO:0000313" key="3">
    <source>
        <dbReference type="Proteomes" id="UP001056201"/>
    </source>
</evidence>
<keyword evidence="2" id="KW-0012">Acyltransferase</keyword>
<evidence type="ECO:0000313" key="2">
    <source>
        <dbReference type="EMBL" id="URI06936.1"/>
    </source>
</evidence>
<reference evidence="2" key="1">
    <citation type="submission" date="2022-05" db="EMBL/GenBank/DDBJ databases">
        <title>An RpoN-dependent PEP-CTERM gene is involved in floc formation of an Aquincola tertiaricarbonis strain.</title>
        <authorList>
            <person name="Qiu D."/>
            <person name="Xia M."/>
        </authorList>
    </citation>
    <scope>NUCLEOTIDE SEQUENCE</scope>
    <source>
        <strain evidence="2">RN12</strain>
    </source>
</reference>
<dbReference type="SUPFAM" id="SSF55729">
    <property type="entry name" value="Acyl-CoA N-acyltransferases (Nat)"/>
    <property type="match status" value="1"/>
</dbReference>